<keyword evidence="3" id="KW-1185">Reference proteome</keyword>
<sequence length="468" mass="53038">MDRLPEEILLHIFGFLDSTPPSELKARQEPTLHLTSSPEAPLKRACCVSKLWRRVGLPLLFSCTRLQLECDVPPGATGSCWVCGLPANEEGLESEDVEKLHRELAKTACGPLVKCEDPIVEYQVPYRLITYKELHKTISPEQMMAICALMFYHQLLDMLAFLERANLAKEVQSFVLLRGKMPSEQMDRLFTQLKSGWRHLGAAMFWRQLFSVMDPNRVAIVAPPRDLGFWTKTVVSALHEWAFPDMHFHSLELRRDTARISSVASQLPQDNSAGSSRAVFPADIAKGILTIKPWTHLALNEGSFLKAYGTYEYFERGPPTLIYSITDLFAHHAVVLGSVRSFTYTGIFPFANHARFTRILPHVEELDCRFAPDPDSGILDDKDRVGKAELQDCWQELFTAHHELCSLLQTGRLEYPRLKKFVCGDARITGIQAELEHLFTPLCLPEWAEMEPGVFHRLISPPSLSPEQ</sequence>
<dbReference type="Proteomes" id="UP001337655">
    <property type="component" value="Unassembled WGS sequence"/>
</dbReference>
<evidence type="ECO:0000313" key="3">
    <source>
        <dbReference type="Proteomes" id="UP001337655"/>
    </source>
</evidence>
<proteinExistence type="predicted"/>
<feature type="domain" description="F-box" evidence="1">
    <location>
        <begin position="1"/>
        <end position="55"/>
    </location>
</feature>
<dbReference type="Gene3D" id="1.20.1280.50">
    <property type="match status" value="1"/>
</dbReference>
<dbReference type="GeneID" id="89926134"/>
<dbReference type="RefSeq" id="XP_064659402.1">
    <property type="nucleotide sequence ID" value="XM_064802041.1"/>
</dbReference>
<dbReference type="AlphaFoldDB" id="A0AAV9PA15"/>
<organism evidence="2 3">
    <name type="scientific">Saxophila tyrrhenica</name>
    <dbReference type="NCBI Taxonomy" id="1690608"/>
    <lineage>
        <taxon>Eukaryota</taxon>
        <taxon>Fungi</taxon>
        <taxon>Dikarya</taxon>
        <taxon>Ascomycota</taxon>
        <taxon>Pezizomycotina</taxon>
        <taxon>Dothideomycetes</taxon>
        <taxon>Dothideomycetidae</taxon>
        <taxon>Mycosphaerellales</taxon>
        <taxon>Extremaceae</taxon>
        <taxon>Saxophila</taxon>
    </lineage>
</organism>
<protein>
    <recommendedName>
        <fullName evidence="1">F-box domain-containing protein</fullName>
    </recommendedName>
</protein>
<gene>
    <name evidence="2" type="ORF">LTR77_004790</name>
</gene>
<dbReference type="Pfam" id="PF12937">
    <property type="entry name" value="F-box-like"/>
    <property type="match status" value="1"/>
</dbReference>
<reference evidence="2 3" key="1">
    <citation type="submission" date="2023-08" db="EMBL/GenBank/DDBJ databases">
        <title>Black Yeasts Isolated from many extreme environments.</title>
        <authorList>
            <person name="Coleine C."/>
            <person name="Stajich J.E."/>
            <person name="Selbmann L."/>
        </authorList>
    </citation>
    <scope>NUCLEOTIDE SEQUENCE [LARGE SCALE GENOMIC DNA]</scope>
    <source>
        <strain evidence="2 3">CCFEE 5935</strain>
    </source>
</reference>
<comment type="caution">
    <text evidence="2">The sequence shown here is derived from an EMBL/GenBank/DDBJ whole genome shotgun (WGS) entry which is preliminary data.</text>
</comment>
<dbReference type="InterPro" id="IPR001810">
    <property type="entry name" value="F-box_dom"/>
</dbReference>
<evidence type="ECO:0000313" key="2">
    <source>
        <dbReference type="EMBL" id="KAK5170204.1"/>
    </source>
</evidence>
<name>A0AAV9PA15_9PEZI</name>
<dbReference type="EMBL" id="JAVRRT010000007">
    <property type="protein sequence ID" value="KAK5170204.1"/>
    <property type="molecule type" value="Genomic_DNA"/>
</dbReference>
<accession>A0AAV9PA15</accession>
<evidence type="ECO:0000259" key="1">
    <source>
        <dbReference type="Pfam" id="PF12937"/>
    </source>
</evidence>